<evidence type="ECO:0000313" key="4">
    <source>
        <dbReference type="Proteomes" id="UP000265515"/>
    </source>
</evidence>
<dbReference type="Pfam" id="PF24714">
    <property type="entry name" value="TOR1L1_N"/>
    <property type="match status" value="2"/>
</dbReference>
<dbReference type="InterPro" id="IPR033337">
    <property type="entry name" value="TORTIFOLIA1/SINE1-2"/>
</dbReference>
<dbReference type="PANTHER" id="PTHR31355">
    <property type="entry name" value="MICROTUBULE-ASSOCIATED PROTEIN TORTIFOLIA1"/>
    <property type="match status" value="1"/>
</dbReference>
<keyword evidence="4" id="KW-1185">Reference proteome</keyword>
<dbReference type="Gene3D" id="1.25.10.10">
    <property type="entry name" value="Leucine-rich Repeat Variant"/>
    <property type="match status" value="2"/>
</dbReference>
<dbReference type="Proteomes" id="UP000265515">
    <property type="component" value="Unassembled WGS sequence"/>
</dbReference>
<dbReference type="GO" id="GO:0008017">
    <property type="term" value="F:microtubule binding"/>
    <property type="evidence" value="ECO:0007669"/>
    <property type="project" value="InterPro"/>
</dbReference>
<dbReference type="InterPro" id="IPR016024">
    <property type="entry name" value="ARM-type_fold"/>
</dbReference>
<feature type="domain" description="TORTIFOLIA1/SINE1-2 N-terminal" evidence="2">
    <location>
        <begin position="13"/>
        <end position="126"/>
    </location>
</feature>
<feature type="compositionally biased region" description="Low complexity" evidence="1">
    <location>
        <begin position="154"/>
        <end position="165"/>
    </location>
</feature>
<sequence length="336" mass="33710">MLHSTPSSHTQLVELKQRVLAALTKLGDRDTQRHAVEELHRMVEGLAPEGVPIFLVCLYDSDGLQKSFSRKESVRLFGTMAIVHGDLLAPHLSKIVINIVRRFKDPDAGVRDMCAEAMGHLAANVSPVGMSAIGPSSGNAAAAPASVGGNGFAPPAQSASAAAAPSPSPSASPPGVSGSTPSTSSAGALAAEAGSATSSSAPASAGSSASAAEAVGSAGGVGSSGAEGGVATCTTPKADHNRAGGLATAAAGTSHSAMGVFFRPLFDALNEQNKNVQAAAALCLSKVVHNMKVPLPGGFVRLCPRISKCLANPNFLAKGPLLNALGNLVESRSRRV</sequence>
<feature type="compositionally biased region" description="Low complexity" evidence="1">
    <location>
        <begin position="173"/>
        <end position="205"/>
    </location>
</feature>
<organism evidence="3 4">
    <name type="scientific">Chara braunii</name>
    <name type="common">Braun's stonewort</name>
    <dbReference type="NCBI Taxonomy" id="69332"/>
    <lineage>
        <taxon>Eukaryota</taxon>
        <taxon>Viridiplantae</taxon>
        <taxon>Streptophyta</taxon>
        <taxon>Charophyceae</taxon>
        <taxon>Charales</taxon>
        <taxon>Characeae</taxon>
        <taxon>Chara</taxon>
    </lineage>
</organism>
<evidence type="ECO:0000313" key="3">
    <source>
        <dbReference type="EMBL" id="GBG73008.1"/>
    </source>
</evidence>
<dbReference type="Gramene" id="GBG73008">
    <property type="protein sequence ID" value="GBG73008"/>
    <property type="gene ID" value="CBR_g12727"/>
</dbReference>
<dbReference type="PANTHER" id="PTHR31355:SF7">
    <property type="entry name" value="MICROTUBULE-ASSOCIATED PROTEIN TORTIFOLIA1"/>
    <property type="match status" value="1"/>
</dbReference>
<name>A0A388KSN4_CHABU</name>
<dbReference type="EMBL" id="BFEA01000176">
    <property type="protein sequence ID" value="GBG73008.1"/>
    <property type="molecule type" value="Genomic_DNA"/>
</dbReference>
<dbReference type="SUPFAM" id="SSF48371">
    <property type="entry name" value="ARM repeat"/>
    <property type="match status" value="1"/>
</dbReference>
<dbReference type="OrthoDB" id="1904066at2759"/>
<dbReference type="InterPro" id="IPR057600">
    <property type="entry name" value="TORTIFOLIA1/SINE1-2_N"/>
</dbReference>
<evidence type="ECO:0000259" key="2">
    <source>
        <dbReference type="Pfam" id="PF24714"/>
    </source>
</evidence>
<reference evidence="3 4" key="1">
    <citation type="journal article" date="2018" name="Cell">
        <title>The Chara Genome: Secondary Complexity and Implications for Plant Terrestrialization.</title>
        <authorList>
            <person name="Nishiyama T."/>
            <person name="Sakayama H."/>
            <person name="Vries J.D."/>
            <person name="Buschmann H."/>
            <person name="Saint-Marcoux D."/>
            <person name="Ullrich K.K."/>
            <person name="Haas F.B."/>
            <person name="Vanderstraeten L."/>
            <person name="Becker D."/>
            <person name="Lang D."/>
            <person name="Vosolsobe S."/>
            <person name="Rombauts S."/>
            <person name="Wilhelmsson P.K.I."/>
            <person name="Janitza P."/>
            <person name="Kern R."/>
            <person name="Heyl A."/>
            <person name="Rumpler F."/>
            <person name="Villalobos L.I.A.C."/>
            <person name="Clay J.M."/>
            <person name="Skokan R."/>
            <person name="Toyoda A."/>
            <person name="Suzuki Y."/>
            <person name="Kagoshima H."/>
            <person name="Schijlen E."/>
            <person name="Tajeshwar N."/>
            <person name="Catarino B."/>
            <person name="Hetherington A.J."/>
            <person name="Saltykova A."/>
            <person name="Bonnot C."/>
            <person name="Breuninger H."/>
            <person name="Symeonidi A."/>
            <person name="Radhakrishnan G.V."/>
            <person name="Van Nieuwerburgh F."/>
            <person name="Deforce D."/>
            <person name="Chang C."/>
            <person name="Karol K.G."/>
            <person name="Hedrich R."/>
            <person name="Ulvskov P."/>
            <person name="Glockner G."/>
            <person name="Delwiche C.F."/>
            <person name="Petrasek J."/>
            <person name="Van de Peer Y."/>
            <person name="Friml J."/>
            <person name="Beilby M."/>
            <person name="Dolan L."/>
            <person name="Kohara Y."/>
            <person name="Sugano S."/>
            <person name="Fujiyama A."/>
            <person name="Delaux P.-M."/>
            <person name="Quint M."/>
            <person name="TheiBen G."/>
            <person name="Hagemann M."/>
            <person name="Harholt J."/>
            <person name="Dunand C."/>
            <person name="Zachgo S."/>
            <person name="Langdale J."/>
            <person name="Maumus F."/>
            <person name="Straeten D.V.D."/>
            <person name="Gould S.B."/>
            <person name="Rensing S.A."/>
        </authorList>
    </citation>
    <scope>NUCLEOTIDE SEQUENCE [LARGE SCALE GENOMIC DNA]</scope>
    <source>
        <strain evidence="3 4">S276</strain>
    </source>
</reference>
<comment type="caution">
    <text evidence="3">The sequence shown here is derived from an EMBL/GenBank/DDBJ whole genome shotgun (WGS) entry which is preliminary data.</text>
</comment>
<feature type="domain" description="TORTIFOLIA1/SINE1-2 N-terminal" evidence="2">
    <location>
        <begin position="252"/>
        <end position="331"/>
    </location>
</feature>
<dbReference type="InterPro" id="IPR011989">
    <property type="entry name" value="ARM-like"/>
</dbReference>
<proteinExistence type="predicted"/>
<evidence type="ECO:0000256" key="1">
    <source>
        <dbReference type="SAM" id="MobiDB-lite"/>
    </source>
</evidence>
<gene>
    <name evidence="3" type="ORF">CBR_g12727</name>
</gene>
<dbReference type="OMA" id="FCATHIG"/>
<feature type="region of interest" description="Disordered" evidence="1">
    <location>
        <begin position="154"/>
        <end position="205"/>
    </location>
</feature>
<accession>A0A388KSN4</accession>
<dbReference type="AlphaFoldDB" id="A0A388KSN4"/>
<dbReference type="GO" id="GO:0005874">
    <property type="term" value="C:microtubule"/>
    <property type="evidence" value="ECO:0007669"/>
    <property type="project" value="InterPro"/>
</dbReference>
<protein>
    <recommendedName>
        <fullName evidence="2">TORTIFOLIA1/SINE1-2 N-terminal domain-containing protein</fullName>
    </recommendedName>
</protein>